<reference evidence="1 2" key="1">
    <citation type="submission" date="2023-10" db="EMBL/GenBank/DDBJ databases">
        <title>179-bfca-hs.</title>
        <authorList>
            <person name="Miliotis G."/>
            <person name="Sengupta P."/>
            <person name="Hameed A."/>
            <person name="Chuvochina M."/>
            <person name="Mcdonagh F."/>
            <person name="Simpson A.C."/>
            <person name="Singh N.K."/>
            <person name="Rekha P.D."/>
            <person name="Raman K."/>
            <person name="Hugenholtz P."/>
            <person name="Venkateswaran K."/>
        </authorList>
    </citation>
    <scope>NUCLEOTIDE SEQUENCE [LARGE SCALE GENOMIC DNA]</scope>
    <source>
        <strain evidence="1 2">179-BFC-A-HS</strain>
    </source>
</reference>
<name>A0ABU5CKV2_9BACI</name>
<dbReference type="Proteomes" id="UP001228376">
    <property type="component" value="Unassembled WGS sequence"/>
</dbReference>
<evidence type="ECO:0000313" key="2">
    <source>
        <dbReference type="Proteomes" id="UP001228376"/>
    </source>
</evidence>
<gene>
    <name evidence="1" type="ORF">P5G51_015260</name>
</gene>
<sequence>MVQKLVDLVSISKSQLSRKLRDIPPEIFQAIFHHLVQQLHQRLGITQGNKDLGEINLIDKINFLGGH</sequence>
<comment type="caution">
    <text evidence="1">The sequence shown here is derived from an EMBL/GenBank/DDBJ whole genome shotgun (WGS) entry which is preliminary data.</text>
</comment>
<dbReference type="EMBL" id="JAROCA020000002">
    <property type="protein sequence ID" value="MDY0406541.1"/>
    <property type="molecule type" value="Genomic_DNA"/>
</dbReference>
<dbReference type="RefSeq" id="WP_320384978.1">
    <property type="nucleotide sequence ID" value="NZ_JAROCA020000002.1"/>
</dbReference>
<proteinExistence type="predicted"/>
<protein>
    <submittedName>
        <fullName evidence="1">Uncharacterized protein</fullName>
    </submittedName>
</protein>
<keyword evidence="2" id="KW-1185">Reference proteome</keyword>
<evidence type="ECO:0000313" key="1">
    <source>
        <dbReference type="EMBL" id="MDY0406541.1"/>
    </source>
</evidence>
<accession>A0ABU5CKV2</accession>
<organism evidence="1 2">
    <name type="scientific">Tigheibacillus jepli</name>
    <dbReference type="NCBI Taxonomy" id="3035914"/>
    <lineage>
        <taxon>Bacteria</taxon>
        <taxon>Bacillati</taxon>
        <taxon>Bacillota</taxon>
        <taxon>Bacilli</taxon>
        <taxon>Bacillales</taxon>
        <taxon>Bacillaceae</taxon>
        <taxon>Tigheibacillus</taxon>
    </lineage>
</organism>